<dbReference type="PANTHER" id="PTHR23089">
    <property type="entry name" value="HISTIDINE TRIAD HIT PROTEIN"/>
    <property type="match status" value="1"/>
</dbReference>
<name>A0A1H3GL52_ALLWA</name>
<protein>
    <submittedName>
        <fullName evidence="5">Histidine triad (HIT) family protein</fullName>
    </submittedName>
</protein>
<accession>A0A1H3GL52</accession>
<evidence type="ECO:0000313" key="5">
    <source>
        <dbReference type="EMBL" id="SDY03009.1"/>
    </source>
</evidence>
<evidence type="ECO:0000256" key="2">
    <source>
        <dbReference type="PIRSR" id="PIRSR601310-3"/>
    </source>
</evidence>
<dbReference type="PROSITE" id="PS00892">
    <property type="entry name" value="HIT_1"/>
    <property type="match status" value="1"/>
</dbReference>
<gene>
    <name evidence="5" type="ORF">SAMN05421644_12512</name>
</gene>
<feature type="active site" description="Tele-AMP-histidine intermediate" evidence="1">
    <location>
        <position position="100"/>
    </location>
</feature>
<evidence type="ECO:0000259" key="4">
    <source>
        <dbReference type="PROSITE" id="PS51084"/>
    </source>
</evidence>
<reference evidence="6" key="1">
    <citation type="submission" date="2016-10" db="EMBL/GenBank/DDBJ databases">
        <authorList>
            <person name="Varghese N."/>
            <person name="Submissions S."/>
        </authorList>
    </citation>
    <scope>NUCLEOTIDE SEQUENCE [LARGE SCALE GENOMIC DNA]</scope>
    <source>
        <strain evidence="6">DSM 173</strain>
    </source>
</reference>
<dbReference type="Pfam" id="PF01230">
    <property type="entry name" value="HIT"/>
    <property type="match status" value="1"/>
</dbReference>
<dbReference type="EMBL" id="FNOW01000025">
    <property type="protein sequence ID" value="SDY03009.1"/>
    <property type="molecule type" value="Genomic_DNA"/>
</dbReference>
<keyword evidence="6" id="KW-1185">Reference proteome</keyword>
<dbReference type="OrthoDB" id="9784774at2"/>
<dbReference type="PRINTS" id="PR00332">
    <property type="entry name" value="HISTRIAD"/>
</dbReference>
<dbReference type="SUPFAM" id="SSF54197">
    <property type="entry name" value="HIT-like"/>
    <property type="match status" value="1"/>
</dbReference>
<dbReference type="Proteomes" id="UP000198672">
    <property type="component" value="Unassembled WGS sequence"/>
</dbReference>
<dbReference type="PROSITE" id="PS51084">
    <property type="entry name" value="HIT_2"/>
    <property type="match status" value="1"/>
</dbReference>
<evidence type="ECO:0000313" key="6">
    <source>
        <dbReference type="Proteomes" id="UP000198672"/>
    </source>
</evidence>
<evidence type="ECO:0000256" key="1">
    <source>
        <dbReference type="PIRSR" id="PIRSR601310-1"/>
    </source>
</evidence>
<dbReference type="GO" id="GO:0003824">
    <property type="term" value="F:catalytic activity"/>
    <property type="evidence" value="ECO:0007669"/>
    <property type="project" value="InterPro"/>
</dbReference>
<dbReference type="InterPro" id="IPR019808">
    <property type="entry name" value="Histidine_triad_CS"/>
</dbReference>
<dbReference type="CDD" id="cd01276">
    <property type="entry name" value="PKCI_related"/>
    <property type="match status" value="1"/>
</dbReference>
<dbReference type="STRING" id="61595.SAMN05421644_12512"/>
<sequence length="114" mass="12229">MSDTIFGQIASGEIAVDLVYQDEDVVAFRDISPQAPTHLLVIPRKPIPTLDAAGPEDAELLGKLLLVAAQVAREAGIAERGYRTVINCNAEAGQTVFHLHLHVLGGRPLQWPPG</sequence>
<proteinExistence type="predicted"/>
<evidence type="ECO:0000256" key="3">
    <source>
        <dbReference type="PROSITE-ProRule" id="PRU00464"/>
    </source>
</evidence>
<dbReference type="RefSeq" id="WP_091333957.1">
    <property type="nucleotide sequence ID" value="NZ_FNOW01000025.1"/>
</dbReference>
<feature type="short sequence motif" description="Histidine triad motif" evidence="2 3">
    <location>
        <begin position="98"/>
        <end position="102"/>
    </location>
</feature>
<organism evidence="5 6">
    <name type="scientific">Allochromatium warmingii</name>
    <name type="common">Chromatium warmingii</name>
    <dbReference type="NCBI Taxonomy" id="61595"/>
    <lineage>
        <taxon>Bacteria</taxon>
        <taxon>Pseudomonadati</taxon>
        <taxon>Pseudomonadota</taxon>
        <taxon>Gammaproteobacteria</taxon>
        <taxon>Chromatiales</taxon>
        <taxon>Chromatiaceae</taxon>
        <taxon>Allochromatium</taxon>
    </lineage>
</organism>
<dbReference type="InterPro" id="IPR001310">
    <property type="entry name" value="Histidine_triad_HIT"/>
</dbReference>
<dbReference type="Gene3D" id="3.30.428.10">
    <property type="entry name" value="HIT-like"/>
    <property type="match status" value="1"/>
</dbReference>
<dbReference type="InterPro" id="IPR036265">
    <property type="entry name" value="HIT-like_sf"/>
</dbReference>
<feature type="domain" description="HIT" evidence="4">
    <location>
        <begin position="5"/>
        <end position="114"/>
    </location>
</feature>
<dbReference type="InterPro" id="IPR011146">
    <property type="entry name" value="HIT-like"/>
</dbReference>
<dbReference type="AlphaFoldDB" id="A0A1H3GL52"/>